<reference evidence="2 3" key="1">
    <citation type="submission" date="2018-05" db="EMBL/GenBank/DDBJ databases">
        <title>Whole genome sequencing of Paracoccus thiocyanatus SST.</title>
        <authorList>
            <person name="Ghosh W."/>
            <person name="Rameez M.J."/>
            <person name="Roy C."/>
        </authorList>
    </citation>
    <scope>NUCLEOTIDE SEQUENCE [LARGE SCALE GENOMIC DNA]</scope>
    <source>
        <strain evidence="2 3">SST</strain>
    </source>
</reference>
<organism evidence="2 3">
    <name type="scientific">Paracoccus thiocyanatus</name>
    <dbReference type="NCBI Taxonomy" id="34006"/>
    <lineage>
        <taxon>Bacteria</taxon>
        <taxon>Pseudomonadati</taxon>
        <taxon>Pseudomonadota</taxon>
        <taxon>Alphaproteobacteria</taxon>
        <taxon>Rhodobacterales</taxon>
        <taxon>Paracoccaceae</taxon>
        <taxon>Paracoccus</taxon>
    </lineage>
</organism>
<dbReference type="Pfam" id="PF00239">
    <property type="entry name" value="Resolvase"/>
    <property type="match status" value="1"/>
</dbReference>
<feature type="domain" description="Resolvase/invertase-type recombinase catalytic" evidence="1">
    <location>
        <begin position="2"/>
        <end position="97"/>
    </location>
</feature>
<dbReference type="RefSeq" id="WP_147296874.1">
    <property type="nucleotide sequence ID" value="NZ_QFCQ01000170.1"/>
</dbReference>
<dbReference type="EMBL" id="QFCQ01000170">
    <property type="protein sequence ID" value="RDW11858.1"/>
    <property type="molecule type" value="Genomic_DNA"/>
</dbReference>
<accession>A0A3D8P945</accession>
<dbReference type="CDD" id="cd00338">
    <property type="entry name" value="Ser_Recombinase"/>
    <property type="match status" value="1"/>
</dbReference>
<name>A0A3D8P945_9RHOB</name>
<dbReference type="GO" id="GO:0003677">
    <property type="term" value="F:DNA binding"/>
    <property type="evidence" value="ECO:0007669"/>
    <property type="project" value="InterPro"/>
</dbReference>
<sequence length="97" mass="11237">MRVAIYARYSSDQQREASIADQFRMCRLRAEKEGWQVVEEYSDHSISGSSMIQRPGIQALVMDSTRGRFDLVLAEALDRVSRDQEDIAGIYKRMRYA</sequence>
<keyword evidence="3" id="KW-1185">Reference proteome</keyword>
<dbReference type="SUPFAM" id="SSF53041">
    <property type="entry name" value="Resolvase-like"/>
    <property type="match status" value="1"/>
</dbReference>
<comment type="caution">
    <text evidence="2">The sequence shown here is derived from an EMBL/GenBank/DDBJ whole genome shotgun (WGS) entry which is preliminary data.</text>
</comment>
<evidence type="ECO:0000313" key="3">
    <source>
        <dbReference type="Proteomes" id="UP000256679"/>
    </source>
</evidence>
<evidence type="ECO:0000259" key="1">
    <source>
        <dbReference type="PROSITE" id="PS51736"/>
    </source>
</evidence>
<feature type="non-terminal residue" evidence="2">
    <location>
        <position position="97"/>
    </location>
</feature>
<dbReference type="InterPro" id="IPR036162">
    <property type="entry name" value="Resolvase-like_N_sf"/>
</dbReference>
<dbReference type="SMART" id="SM00857">
    <property type="entry name" value="Resolvase"/>
    <property type="match status" value="1"/>
</dbReference>
<dbReference type="AlphaFoldDB" id="A0A3D8P945"/>
<dbReference type="Proteomes" id="UP000256679">
    <property type="component" value="Unassembled WGS sequence"/>
</dbReference>
<dbReference type="PROSITE" id="PS51736">
    <property type="entry name" value="RECOMBINASES_3"/>
    <property type="match status" value="1"/>
</dbReference>
<protein>
    <submittedName>
        <fullName evidence="2">Resolvase</fullName>
    </submittedName>
</protein>
<dbReference type="PANTHER" id="PTHR30461">
    <property type="entry name" value="DNA-INVERTASE FROM LAMBDOID PROPHAGE"/>
    <property type="match status" value="1"/>
</dbReference>
<dbReference type="PANTHER" id="PTHR30461:SF23">
    <property type="entry name" value="DNA RECOMBINASE-RELATED"/>
    <property type="match status" value="1"/>
</dbReference>
<evidence type="ECO:0000313" key="2">
    <source>
        <dbReference type="EMBL" id="RDW11858.1"/>
    </source>
</evidence>
<dbReference type="InterPro" id="IPR006119">
    <property type="entry name" value="Resolv_N"/>
</dbReference>
<proteinExistence type="predicted"/>
<dbReference type="GO" id="GO:0000150">
    <property type="term" value="F:DNA strand exchange activity"/>
    <property type="evidence" value="ECO:0007669"/>
    <property type="project" value="InterPro"/>
</dbReference>
<dbReference type="Gene3D" id="3.40.50.1390">
    <property type="entry name" value="Resolvase, N-terminal catalytic domain"/>
    <property type="match status" value="1"/>
</dbReference>
<gene>
    <name evidence="2" type="ORF">DIE28_17010</name>
</gene>
<dbReference type="InterPro" id="IPR050639">
    <property type="entry name" value="SSR_resolvase"/>
</dbReference>